<keyword evidence="15" id="KW-1185">Reference proteome</keyword>
<dbReference type="PROSITE" id="PS50198">
    <property type="entry name" value="PPIC_PPIASE_2"/>
    <property type="match status" value="1"/>
</dbReference>
<comment type="subunit">
    <text evidence="9">Interacts with host FBXW7; leading to FBXW7 autoubiquitination and subsequent degradation.</text>
</comment>
<dbReference type="InterPro" id="IPR051370">
    <property type="entry name" value="PPIase_Pin1"/>
</dbReference>
<feature type="region of interest" description="Disordered" evidence="12">
    <location>
        <begin position="78"/>
        <end position="123"/>
    </location>
</feature>
<evidence type="ECO:0000256" key="4">
    <source>
        <dbReference type="ARBA" id="ARBA00022562"/>
    </source>
</evidence>
<feature type="domain" description="PpiC" evidence="13">
    <location>
        <begin position="134"/>
        <end position="252"/>
    </location>
</feature>
<evidence type="ECO:0000256" key="12">
    <source>
        <dbReference type="SAM" id="MobiDB-lite"/>
    </source>
</evidence>
<evidence type="ECO:0000256" key="3">
    <source>
        <dbReference type="ARBA" id="ARBA00004192"/>
    </source>
</evidence>
<dbReference type="FunFam" id="3.10.50.40:FF:000010">
    <property type="entry name" value="Peptidyl-prolyl cis-trans isomerase Pin1"/>
    <property type="match status" value="1"/>
</dbReference>
<comment type="caution">
    <text evidence="14">The sequence shown here is derived from an EMBL/GenBank/DDBJ whole genome shotgun (WGS) entry which is preliminary data.</text>
</comment>
<evidence type="ECO:0000256" key="5">
    <source>
        <dbReference type="ARBA" id="ARBA00023110"/>
    </source>
</evidence>
<keyword evidence="5 10" id="KW-0697">Rotamase</keyword>
<dbReference type="Gene3D" id="3.10.50.40">
    <property type="match status" value="1"/>
</dbReference>
<protein>
    <recommendedName>
        <fullName evidence="11">Peptidyl-prolyl cis-trans isomerase</fullName>
        <ecNumber evidence="11">5.2.1.8</ecNumber>
    </recommendedName>
</protein>
<comment type="catalytic activity">
    <reaction evidence="1 11">
        <text>[protein]-peptidylproline (omega=180) = [protein]-peptidylproline (omega=0)</text>
        <dbReference type="Rhea" id="RHEA:16237"/>
        <dbReference type="Rhea" id="RHEA-COMP:10747"/>
        <dbReference type="Rhea" id="RHEA-COMP:10748"/>
        <dbReference type="ChEBI" id="CHEBI:83833"/>
        <dbReference type="ChEBI" id="CHEBI:83834"/>
        <dbReference type="EC" id="5.2.1.8"/>
    </reaction>
</comment>
<gene>
    <name evidence="14" type="ORF">PECAL_1P32540</name>
</gene>
<evidence type="ECO:0000256" key="2">
    <source>
        <dbReference type="ARBA" id="ARBA00004147"/>
    </source>
</evidence>
<dbReference type="InterPro" id="IPR000297">
    <property type="entry name" value="PPIase_PpiC"/>
</dbReference>
<dbReference type="Proteomes" id="UP000789595">
    <property type="component" value="Unassembled WGS sequence"/>
</dbReference>
<dbReference type="GO" id="GO:0005829">
    <property type="term" value="C:cytosol"/>
    <property type="evidence" value="ECO:0007669"/>
    <property type="project" value="TreeGrafter"/>
</dbReference>
<dbReference type="OrthoDB" id="2530521at2759"/>
<comment type="subcellular location">
    <subcellularLocation>
        <location evidence="3">Host cytoplasm</location>
    </subcellularLocation>
    <subcellularLocation>
        <location evidence="2">Host nucleus</location>
    </subcellularLocation>
</comment>
<dbReference type="AlphaFoldDB" id="A0A8J2WV17"/>
<dbReference type="GO" id="GO:0030430">
    <property type="term" value="C:host cell cytoplasm"/>
    <property type="evidence" value="ECO:0007669"/>
    <property type="project" value="UniProtKB-SubCell"/>
</dbReference>
<keyword evidence="4" id="KW-1048">Host nucleus</keyword>
<evidence type="ECO:0000256" key="11">
    <source>
        <dbReference type="RuleBase" id="RU363014"/>
    </source>
</evidence>
<evidence type="ECO:0000256" key="8">
    <source>
        <dbReference type="ARBA" id="ARBA00054022"/>
    </source>
</evidence>
<evidence type="ECO:0000313" key="15">
    <source>
        <dbReference type="Proteomes" id="UP000789595"/>
    </source>
</evidence>
<dbReference type="EMBL" id="CAKKNE010000001">
    <property type="protein sequence ID" value="CAH0366745.1"/>
    <property type="molecule type" value="Genomic_DNA"/>
</dbReference>
<evidence type="ECO:0000256" key="6">
    <source>
        <dbReference type="ARBA" id="ARBA00023200"/>
    </source>
</evidence>
<comment type="function">
    <text evidence="8">Peptidyl-prolyl cis/trans isomerase (PPIase) that acts as a key virulence factor by promoting host leukocyte transformation. Binds to and isomerizes specific phosphorylated Ser/Thr-Pro (pSer/Thr-Pro) motifs in a subset of proteins, resulting in conformational changes in the proteins. Promotes host leukocyte transformation by binding to phosphorylated host FBXW7, disrupting dimerization and promoting FBXW7 autoubiquitination and subsequent degradation. Degradation of host FBXW7, leads to stabilization of JUN, which promotes cell transformation.</text>
</comment>
<evidence type="ECO:0000256" key="10">
    <source>
        <dbReference type="PROSITE-ProRule" id="PRU00278"/>
    </source>
</evidence>
<evidence type="ECO:0000259" key="13">
    <source>
        <dbReference type="PROSITE" id="PS50198"/>
    </source>
</evidence>
<evidence type="ECO:0000313" key="14">
    <source>
        <dbReference type="EMBL" id="CAH0366745.1"/>
    </source>
</evidence>
<evidence type="ECO:0000256" key="1">
    <source>
        <dbReference type="ARBA" id="ARBA00000971"/>
    </source>
</evidence>
<dbReference type="GO" id="GO:0042025">
    <property type="term" value="C:host cell nucleus"/>
    <property type="evidence" value="ECO:0007669"/>
    <property type="project" value="UniProtKB-SubCell"/>
</dbReference>
<accession>A0A8J2WV17</accession>
<dbReference type="GO" id="GO:0005634">
    <property type="term" value="C:nucleus"/>
    <property type="evidence" value="ECO:0007669"/>
    <property type="project" value="TreeGrafter"/>
</dbReference>
<keyword evidence="7 10" id="KW-0413">Isomerase</keyword>
<name>A0A8J2WV17_9STRA</name>
<dbReference type="SUPFAM" id="SSF54534">
    <property type="entry name" value="FKBP-like"/>
    <property type="match status" value="1"/>
</dbReference>
<sequence>MAQQEPQPKKVKLVDFSAASAFYGSRKGYVFKTGDQGLGYYLDNVDKAKERVLEGLEGPGLFARAPCVDVEAPETVKAPVPAPAEEPPKKKKRFDPFADLPPPKKKAAPAPKQPTPEPEEKAPVKVFTSGLFKLEQVHCLHIVRKHKDARNPTSWRHPGRRIDRTRQDATDELEKMRTKLLAAPTHRRRSLFQELAKKFSECGSAKKGGDLGMFRRGKMSAAFELAAFNLDVHELSKTVASSSGVHLIYRVA</sequence>
<organism evidence="14 15">
    <name type="scientific">Pelagomonas calceolata</name>
    <dbReference type="NCBI Taxonomy" id="35677"/>
    <lineage>
        <taxon>Eukaryota</taxon>
        <taxon>Sar</taxon>
        <taxon>Stramenopiles</taxon>
        <taxon>Ochrophyta</taxon>
        <taxon>Pelagophyceae</taxon>
        <taxon>Pelagomonadales</taxon>
        <taxon>Pelagomonadaceae</taxon>
        <taxon>Pelagomonas</taxon>
    </lineage>
</organism>
<evidence type="ECO:0000256" key="9">
    <source>
        <dbReference type="ARBA" id="ARBA00066165"/>
    </source>
</evidence>
<dbReference type="PANTHER" id="PTHR10657">
    <property type="entry name" value="PEPTIDYL-PROLYL CIS-TRANS ISOMERASE"/>
    <property type="match status" value="1"/>
</dbReference>
<dbReference type="Pfam" id="PF00639">
    <property type="entry name" value="Rotamase"/>
    <property type="match status" value="1"/>
</dbReference>
<keyword evidence="6" id="KW-1035">Host cytoplasm</keyword>
<proteinExistence type="predicted"/>
<dbReference type="InterPro" id="IPR046357">
    <property type="entry name" value="PPIase_dom_sf"/>
</dbReference>
<dbReference type="PANTHER" id="PTHR10657:SF4">
    <property type="entry name" value="PEPTIDYL-PROLYL CIS-TRANS ISOMERASE-RELATED"/>
    <property type="match status" value="1"/>
</dbReference>
<dbReference type="EC" id="5.2.1.8" evidence="11"/>
<evidence type="ECO:0000256" key="7">
    <source>
        <dbReference type="ARBA" id="ARBA00023235"/>
    </source>
</evidence>
<dbReference type="GO" id="GO:0003755">
    <property type="term" value="F:peptidyl-prolyl cis-trans isomerase activity"/>
    <property type="evidence" value="ECO:0007669"/>
    <property type="project" value="UniProtKB-UniRule"/>
</dbReference>
<reference evidence="14" key="1">
    <citation type="submission" date="2021-11" db="EMBL/GenBank/DDBJ databases">
        <authorList>
            <consortium name="Genoscope - CEA"/>
            <person name="William W."/>
        </authorList>
    </citation>
    <scope>NUCLEOTIDE SEQUENCE</scope>
</reference>